<dbReference type="InterPro" id="IPR000873">
    <property type="entry name" value="AMP-dep_synth/lig_dom"/>
</dbReference>
<dbReference type="InterPro" id="IPR020845">
    <property type="entry name" value="AMP-binding_CS"/>
</dbReference>
<sequence length="590" mass="66838">MNTITRLFDFPHYQLEKYNLDKALITKYNGEWVATSTKEYVEKANQISRGLLRLGVKPNDKVAIISSNNRTEWNIVDIGVLQIGAQDVPIYPTISQEDYEYVLNHSESMYCFVSDDEVLQKVNNIKGNVPSLKGVYSFTDLDGCDSWNKVLELGKDDSNQEEVEKIMASVKEDDLATLIYTSGTTGRPKGVMLSHKNVVSNALHSSTRFPIVDGETKALSFLPVCHIYERMLMYLYQYRGVGIYFAESLETISDNLKEVKPDVMTAVPRLLEKVYDKIIAKGTDLTGIKKKLFFWAVELGLKYEPYEANGWWYEKKLGIARKLIFSKWQEALGGNLKVIASGSAALQSRLARVFNAAGISVMEGYGLTETSPVVSVNDVRDRGFKIGTVGKMIPETEVKIAEDGEILVKGPQVMMGYYKDEEKSKEVLQNGYFHTGDIGEIDGEGFLRITDRKKEMFKTSGGKYVAPQVIENAMKQSRFIEQIMVIGDGEKMPAAFVQPNFEFVKDWATRKGISIGATHEEIVSNQTVIDRFQEEVDEHNEKFGKWERIKKFELTADEWSIDAGHLTPTMKLKRRVIKAKYQDLYAKIYG</sequence>
<accession>A0ABP3UGL7</accession>
<keyword evidence="6" id="KW-1185">Reference proteome</keyword>
<dbReference type="InterPro" id="IPR020459">
    <property type="entry name" value="AMP-binding"/>
</dbReference>
<gene>
    <name evidence="5" type="ORF">GCM10009430_39730</name>
</gene>
<protein>
    <submittedName>
        <fullName evidence="5">AMP-dependent synthetase/ligase</fullName>
    </submittedName>
</protein>
<dbReference type="SUPFAM" id="SSF56801">
    <property type="entry name" value="Acetyl-CoA synthetase-like"/>
    <property type="match status" value="1"/>
</dbReference>
<dbReference type="EMBL" id="BAAAGE010000004">
    <property type="protein sequence ID" value="GAA0729503.1"/>
    <property type="molecule type" value="Genomic_DNA"/>
</dbReference>
<dbReference type="PANTHER" id="PTHR43272">
    <property type="entry name" value="LONG-CHAIN-FATTY-ACID--COA LIGASE"/>
    <property type="match status" value="1"/>
</dbReference>
<dbReference type="Pfam" id="PF23562">
    <property type="entry name" value="AMP-binding_C_3"/>
    <property type="match status" value="1"/>
</dbReference>
<proteinExistence type="predicted"/>
<name>A0ABP3UGL7_9FLAO</name>
<dbReference type="InterPro" id="IPR042099">
    <property type="entry name" value="ANL_N_sf"/>
</dbReference>
<dbReference type="Gene3D" id="3.40.50.12780">
    <property type="entry name" value="N-terminal domain of ligase-like"/>
    <property type="match status" value="2"/>
</dbReference>
<keyword evidence="3" id="KW-0443">Lipid metabolism</keyword>
<evidence type="ECO:0000256" key="3">
    <source>
        <dbReference type="ARBA" id="ARBA00023098"/>
    </source>
</evidence>
<dbReference type="Pfam" id="PF00501">
    <property type="entry name" value="AMP-binding"/>
    <property type="match status" value="1"/>
</dbReference>
<dbReference type="PROSITE" id="PS00455">
    <property type="entry name" value="AMP_BINDING"/>
    <property type="match status" value="1"/>
</dbReference>
<evidence type="ECO:0000259" key="4">
    <source>
        <dbReference type="Pfam" id="PF00501"/>
    </source>
</evidence>
<organism evidence="5 6">
    <name type="scientific">Aquimarina litoralis</name>
    <dbReference type="NCBI Taxonomy" id="584605"/>
    <lineage>
        <taxon>Bacteria</taxon>
        <taxon>Pseudomonadati</taxon>
        <taxon>Bacteroidota</taxon>
        <taxon>Flavobacteriia</taxon>
        <taxon>Flavobacteriales</taxon>
        <taxon>Flavobacteriaceae</taxon>
        <taxon>Aquimarina</taxon>
    </lineage>
</organism>
<dbReference type="RefSeq" id="WP_299607625.1">
    <property type="nucleotide sequence ID" value="NZ_BAAAGE010000004.1"/>
</dbReference>
<evidence type="ECO:0000313" key="6">
    <source>
        <dbReference type="Proteomes" id="UP001501758"/>
    </source>
</evidence>
<evidence type="ECO:0000256" key="2">
    <source>
        <dbReference type="ARBA" id="ARBA00022832"/>
    </source>
</evidence>
<keyword evidence="2" id="KW-0276">Fatty acid metabolism</keyword>
<dbReference type="CDD" id="cd05907">
    <property type="entry name" value="VL_LC_FACS_like"/>
    <property type="match status" value="1"/>
</dbReference>
<evidence type="ECO:0000256" key="1">
    <source>
        <dbReference type="ARBA" id="ARBA00022598"/>
    </source>
</evidence>
<feature type="domain" description="AMP-dependent synthetase/ligase" evidence="4">
    <location>
        <begin position="17"/>
        <end position="418"/>
    </location>
</feature>
<evidence type="ECO:0000313" key="5">
    <source>
        <dbReference type="EMBL" id="GAA0729503.1"/>
    </source>
</evidence>
<comment type="caution">
    <text evidence="5">The sequence shown here is derived from an EMBL/GenBank/DDBJ whole genome shotgun (WGS) entry which is preliminary data.</text>
</comment>
<keyword evidence="1" id="KW-0436">Ligase</keyword>
<dbReference type="PRINTS" id="PR00154">
    <property type="entry name" value="AMPBINDING"/>
</dbReference>
<dbReference type="Proteomes" id="UP001501758">
    <property type="component" value="Unassembled WGS sequence"/>
</dbReference>
<dbReference type="PANTHER" id="PTHR43272:SF32">
    <property type="entry name" value="AMP-DEPENDENT SYNTHETASE_LIGASE DOMAIN-CONTAINING PROTEIN"/>
    <property type="match status" value="1"/>
</dbReference>
<reference evidence="6" key="1">
    <citation type="journal article" date="2019" name="Int. J. Syst. Evol. Microbiol.">
        <title>The Global Catalogue of Microorganisms (GCM) 10K type strain sequencing project: providing services to taxonomists for standard genome sequencing and annotation.</title>
        <authorList>
            <consortium name="The Broad Institute Genomics Platform"/>
            <consortium name="The Broad Institute Genome Sequencing Center for Infectious Disease"/>
            <person name="Wu L."/>
            <person name="Ma J."/>
        </authorList>
    </citation>
    <scope>NUCLEOTIDE SEQUENCE [LARGE SCALE GENOMIC DNA]</scope>
    <source>
        <strain evidence="6">JCM 15974</strain>
    </source>
</reference>